<organism evidence="2 3">
    <name type="scientific">Labilithrix luteola</name>
    <dbReference type="NCBI Taxonomy" id="1391654"/>
    <lineage>
        <taxon>Bacteria</taxon>
        <taxon>Pseudomonadati</taxon>
        <taxon>Myxococcota</taxon>
        <taxon>Polyangia</taxon>
        <taxon>Polyangiales</taxon>
        <taxon>Labilitrichaceae</taxon>
        <taxon>Labilithrix</taxon>
    </lineage>
</organism>
<dbReference type="KEGG" id="llu:AKJ09_10161"/>
<name>A0A0K1QCP5_9BACT</name>
<evidence type="ECO:0000256" key="1">
    <source>
        <dbReference type="SAM" id="Phobius"/>
    </source>
</evidence>
<feature type="transmembrane region" description="Helical" evidence="1">
    <location>
        <begin position="216"/>
        <end position="232"/>
    </location>
</feature>
<feature type="transmembrane region" description="Helical" evidence="1">
    <location>
        <begin position="420"/>
        <end position="439"/>
    </location>
</feature>
<feature type="transmembrane region" description="Helical" evidence="1">
    <location>
        <begin position="137"/>
        <end position="155"/>
    </location>
</feature>
<feature type="transmembrane region" description="Helical" evidence="1">
    <location>
        <begin position="162"/>
        <end position="180"/>
    </location>
</feature>
<keyword evidence="1" id="KW-0472">Membrane</keyword>
<proteinExistence type="predicted"/>
<feature type="transmembrane region" description="Helical" evidence="1">
    <location>
        <begin position="101"/>
        <end position="117"/>
    </location>
</feature>
<evidence type="ECO:0008006" key="4">
    <source>
        <dbReference type="Google" id="ProtNLM"/>
    </source>
</evidence>
<sequence length="636" mass="71255">MADEPLPSSGVYAGRHELFEEGTRPDRAGASRALSTLRADAFCIGALLLATLAFALVVVRDFSGPLVNVDDTNALEHLGYMMEEHLTLGVLPRLQLESTRAMLYPFGTLVVFLPWGVERDLVYTLLHGRFGEGPWLQLYQVASVAISSLGTYFLLRREEGASRAVLVAFVGTFMNFYAVYKFPHHMNVTPLHWALLSIVVDFVLFRRLVRRQRWSARLVLARIVLLPLLLGLDIGYVVGYALLSFAVTSIAAIVLVIRARRRGENLVAAVLPRAPLRELREHPATTILFASLLVVALWLYLPIVAQIFLATRKFTFSGPGGSFWASQFRLLFPYLPFIGPQSKAMVAIFGDAEGIGEFSTGWALLALAIVGLRGAKRRRELVVYAPILAAFVLCFLYHPRALPTLRLFPWFQFNRVAGRATLFFPIWFALVALGAHVDFAVARVRAWATAIGLFAAVETVTAYAAFRYDVFRPDASFWAYMTAVREEPGEAVLDWPFCISGGNGVATQDLCPYYALTSTTYAYRRFHKKDVVGLLLSRMTEAQAKPFYDLGFAKLFAPDNPEIRTARRQTRCFDEQDWQTFETFYRSHDFAGVSLYPDLLPEGCAEQFTSRFGAPSAETRLPAEGRALFIPRRQPR</sequence>
<dbReference type="OrthoDB" id="907929at2"/>
<feature type="transmembrane region" description="Helical" evidence="1">
    <location>
        <begin position="287"/>
        <end position="309"/>
    </location>
</feature>
<keyword evidence="1" id="KW-1133">Transmembrane helix</keyword>
<dbReference type="Proteomes" id="UP000064967">
    <property type="component" value="Chromosome"/>
</dbReference>
<protein>
    <recommendedName>
        <fullName evidence="4">Glycosyltransferase RgtA/B/C/D-like domain-containing protein</fullName>
    </recommendedName>
</protein>
<feature type="transmembrane region" description="Helical" evidence="1">
    <location>
        <begin position="192"/>
        <end position="209"/>
    </location>
</feature>
<feature type="transmembrane region" description="Helical" evidence="1">
    <location>
        <begin position="446"/>
        <end position="466"/>
    </location>
</feature>
<gene>
    <name evidence="2" type="ORF">AKJ09_10161</name>
</gene>
<dbReference type="AlphaFoldDB" id="A0A0K1QCP5"/>
<feature type="transmembrane region" description="Helical" evidence="1">
    <location>
        <begin position="39"/>
        <end position="59"/>
    </location>
</feature>
<evidence type="ECO:0000313" key="3">
    <source>
        <dbReference type="Proteomes" id="UP000064967"/>
    </source>
</evidence>
<dbReference type="PATRIC" id="fig|1391654.3.peg.10299"/>
<feature type="transmembrane region" description="Helical" evidence="1">
    <location>
        <begin position="381"/>
        <end position="400"/>
    </location>
</feature>
<reference evidence="2 3" key="1">
    <citation type="submission" date="2015-08" db="EMBL/GenBank/DDBJ databases">
        <authorList>
            <person name="Babu N.S."/>
            <person name="Beckwith C.J."/>
            <person name="Beseler K.G."/>
            <person name="Brison A."/>
            <person name="Carone J.V."/>
            <person name="Caskin T.P."/>
            <person name="Diamond M."/>
            <person name="Durham M.E."/>
            <person name="Foxe J.M."/>
            <person name="Go M."/>
            <person name="Henderson B.A."/>
            <person name="Jones I.B."/>
            <person name="McGettigan J.A."/>
            <person name="Micheletti S.J."/>
            <person name="Nasrallah M.E."/>
            <person name="Ortiz D."/>
            <person name="Piller C.R."/>
            <person name="Privatt S.R."/>
            <person name="Schneider S.L."/>
            <person name="Sharp S."/>
            <person name="Smith T.C."/>
            <person name="Stanton J.D."/>
            <person name="Ullery H.E."/>
            <person name="Wilson R.J."/>
            <person name="Serrano M.G."/>
            <person name="Buck G."/>
            <person name="Lee V."/>
            <person name="Wang Y."/>
            <person name="Carvalho R."/>
            <person name="Voegtly L."/>
            <person name="Shi R."/>
            <person name="Duckworth R."/>
            <person name="Johnson A."/>
            <person name="Loviza R."/>
            <person name="Walstead R."/>
            <person name="Shah Z."/>
            <person name="Kiflezghi M."/>
            <person name="Wade K."/>
            <person name="Ball S.L."/>
            <person name="Bradley K.W."/>
            <person name="Asai D.J."/>
            <person name="Bowman C.A."/>
            <person name="Russell D.A."/>
            <person name="Pope W.H."/>
            <person name="Jacobs-Sera D."/>
            <person name="Hendrix R.W."/>
            <person name="Hatfull G.F."/>
        </authorList>
    </citation>
    <scope>NUCLEOTIDE SEQUENCE [LARGE SCALE GENOMIC DNA]</scope>
    <source>
        <strain evidence="2 3">DSM 27648</strain>
    </source>
</reference>
<feature type="transmembrane region" description="Helical" evidence="1">
    <location>
        <begin position="355"/>
        <end position="374"/>
    </location>
</feature>
<accession>A0A0K1QCP5</accession>
<keyword evidence="1" id="KW-0812">Transmembrane</keyword>
<dbReference type="EMBL" id="CP012333">
    <property type="protein sequence ID" value="AKV03498.1"/>
    <property type="molecule type" value="Genomic_DNA"/>
</dbReference>
<keyword evidence="3" id="KW-1185">Reference proteome</keyword>
<evidence type="ECO:0000313" key="2">
    <source>
        <dbReference type="EMBL" id="AKV03498.1"/>
    </source>
</evidence>
<feature type="transmembrane region" description="Helical" evidence="1">
    <location>
        <begin position="238"/>
        <end position="257"/>
    </location>
</feature>